<dbReference type="RefSeq" id="WP_354280982.1">
    <property type="nucleotide sequence ID" value="NZ_JBEPMK010000004.1"/>
</dbReference>
<evidence type="ECO:0000259" key="4">
    <source>
        <dbReference type="Pfam" id="PF07687"/>
    </source>
</evidence>
<dbReference type="EC" id="3.5.1.18" evidence="5"/>
<dbReference type="EMBL" id="JBEPMK010000004">
    <property type="protein sequence ID" value="MET3644599.1"/>
    <property type="molecule type" value="Genomic_DNA"/>
</dbReference>
<dbReference type="Gene3D" id="3.40.630.10">
    <property type="entry name" value="Zn peptidases"/>
    <property type="match status" value="1"/>
</dbReference>
<keyword evidence="2" id="KW-0479">Metal-binding</keyword>
<keyword evidence="1" id="KW-0645">Protease</keyword>
<dbReference type="GO" id="GO:0009014">
    <property type="term" value="F:succinyl-diaminopimelate desuccinylase activity"/>
    <property type="evidence" value="ECO:0007669"/>
    <property type="project" value="UniProtKB-EC"/>
</dbReference>
<gene>
    <name evidence="5" type="ORF">ABID27_001226</name>
</gene>
<dbReference type="InterPro" id="IPR011650">
    <property type="entry name" value="Peptidase_M20_dimer"/>
</dbReference>
<organism evidence="5 6">
    <name type="scientific">Streptococcus gallinaceus</name>
    <dbReference type="NCBI Taxonomy" id="165758"/>
    <lineage>
        <taxon>Bacteria</taxon>
        <taxon>Bacillati</taxon>
        <taxon>Bacillota</taxon>
        <taxon>Bacilli</taxon>
        <taxon>Lactobacillales</taxon>
        <taxon>Streptococcaceae</taxon>
        <taxon>Streptococcus</taxon>
    </lineage>
</organism>
<comment type="caution">
    <text evidence="5">The sequence shown here is derived from an EMBL/GenBank/DDBJ whole genome shotgun (WGS) entry which is preliminary data.</text>
</comment>
<reference evidence="5 6" key="1">
    <citation type="submission" date="2024-06" db="EMBL/GenBank/DDBJ databases">
        <title>Genomic Encyclopedia of Type Strains, Phase IV (KMG-IV): sequencing the most valuable type-strain genomes for metagenomic binning, comparative biology and taxonomic classification.</title>
        <authorList>
            <person name="Goeker M."/>
        </authorList>
    </citation>
    <scope>NUCLEOTIDE SEQUENCE [LARGE SCALE GENOMIC DNA]</scope>
    <source>
        <strain evidence="5 6">DSM 15349</strain>
    </source>
</reference>
<evidence type="ECO:0000313" key="5">
    <source>
        <dbReference type="EMBL" id="MET3644599.1"/>
    </source>
</evidence>
<name>A0ABV2JL29_9STRE</name>
<feature type="domain" description="Peptidase M20 dimerisation" evidence="4">
    <location>
        <begin position="197"/>
        <end position="353"/>
    </location>
</feature>
<dbReference type="PANTHER" id="PTHR43270">
    <property type="entry name" value="BETA-ALA-HIS DIPEPTIDASE"/>
    <property type="match status" value="1"/>
</dbReference>
<dbReference type="SUPFAM" id="SSF53187">
    <property type="entry name" value="Zn-dependent exopeptidases"/>
    <property type="match status" value="1"/>
</dbReference>
<dbReference type="PANTHER" id="PTHR43270:SF8">
    <property type="entry name" value="DI- AND TRIPEPTIDASE DUG2-RELATED"/>
    <property type="match status" value="1"/>
</dbReference>
<keyword evidence="6" id="KW-1185">Reference proteome</keyword>
<evidence type="ECO:0000256" key="1">
    <source>
        <dbReference type="ARBA" id="ARBA00022670"/>
    </source>
</evidence>
<evidence type="ECO:0000313" key="6">
    <source>
        <dbReference type="Proteomes" id="UP001549055"/>
    </source>
</evidence>
<proteinExistence type="predicted"/>
<dbReference type="Pfam" id="PF07687">
    <property type="entry name" value="M20_dimer"/>
    <property type="match status" value="1"/>
</dbReference>
<evidence type="ECO:0000256" key="2">
    <source>
        <dbReference type="ARBA" id="ARBA00022723"/>
    </source>
</evidence>
<keyword evidence="3 5" id="KW-0378">Hydrolase</keyword>
<dbReference type="Proteomes" id="UP001549055">
    <property type="component" value="Unassembled WGS sequence"/>
</dbReference>
<dbReference type="Gene3D" id="3.30.70.360">
    <property type="match status" value="1"/>
</dbReference>
<sequence>MAEKLDKIQEFESDAVIQHYFEVLKVLISKKSIFAQQIGLLEVATFLKELFEAEGAEVLLDDSYAAPFVMAKFKSPLPDAKTIIFYNHYDTVPADGDQIWTGQPFEVDVRDGHIYGRGVDDDKGHIIARLTAVKQYLTQHEVLPVNITFIMEGAEESASVDLDKYLEKYKSHLVGADLLVWEQGSRNVLDQLEISGGNKGIVTFDVSVKSANLDIHSSYGGVVDSAAWYLLNALQSMRAADGRILVDGIYDKVQEPNERELALVEEFALATSQIVTEVYGLTLPTLVEERKEFLKRLYFEPSMTIEGLSTGYLGQGVKTIIPAQASAKMEVRLVPALEPHDVLDKIRQHLIKYNFEKVQVDFTLGEMSYRSDMSAPSILNVIELAKKLTPEGVAVLPTSPGTGPMHTVFYALGVPQAGFGMGNANSRDHAGDENVRIADYVSHIELIEELITSYE</sequence>
<evidence type="ECO:0000256" key="3">
    <source>
        <dbReference type="ARBA" id="ARBA00022801"/>
    </source>
</evidence>
<dbReference type="Pfam" id="PF01546">
    <property type="entry name" value="Peptidase_M20"/>
    <property type="match status" value="1"/>
</dbReference>
<protein>
    <submittedName>
        <fullName evidence="5">Succinyl-diaminopimelate desuccinylase</fullName>
        <ecNumber evidence="5">3.5.1.18</ecNumber>
    </submittedName>
</protein>
<accession>A0ABV2JL29</accession>
<dbReference type="InterPro" id="IPR051458">
    <property type="entry name" value="Cyt/Met_Dipeptidase"/>
</dbReference>
<dbReference type="InterPro" id="IPR002933">
    <property type="entry name" value="Peptidase_M20"/>
</dbReference>